<comment type="caution">
    <text evidence="1">The sequence shown here is derived from an EMBL/GenBank/DDBJ whole genome shotgun (WGS) entry which is preliminary data.</text>
</comment>
<dbReference type="Proteomes" id="UP000249248">
    <property type="component" value="Unassembled WGS sequence"/>
</dbReference>
<dbReference type="AlphaFoldDB" id="A0A2W1N1T6"/>
<organism evidence="1 2">
    <name type="scientific">Putridiphycobacter roseus</name>
    <dbReference type="NCBI Taxonomy" id="2219161"/>
    <lineage>
        <taxon>Bacteria</taxon>
        <taxon>Pseudomonadati</taxon>
        <taxon>Bacteroidota</taxon>
        <taxon>Flavobacteriia</taxon>
        <taxon>Flavobacteriales</taxon>
        <taxon>Crocinitomicaceae</taxon>
        <taxon>Putridiphycobacter</taxon>
    </lineage>
</organism>
<accession>A0A2W1N1T6</accession>
<proteinExistence type="predicted"/>
<sequence>MINQLDIQEALLKKVETRLPENVKLVEALMDVLHVSQDAAYRRMSGKVPLTIYETQMLLDTYDVNIGNLGSYKKDKIIFDYRPLSRINFNFESYLTGLRDSLREIKHLENPELTISINETPVFQLFNFPHLTRFKFFFWAKSYLQIPEYVNAKFKREKIDKRVLSIGIEAHNLYNSFPSTEMYCPETLRGILRQIDYYFEAGVFEDAHYALELLDNLSGLGRHIEKQAELGHKFAANNEPNDSEQTAFKMYFLDTYLPDNTYYVTHEQGALTYFSHNIMNFIMTQNPEYNADTKMILDRLLDNSTKISVTGHKERAKFFNALEKAIDQLRKKIAFAIEQEEN</sequence>
<protein>
    <recommendedName>
        <fullName evidence="3">Transcription regulator BetR N-terminal domain-containing protein</fullName>
    </recommendedName>
</protein>
<dbReference type="RefSeq" id="WP_111061490.1">
    <property type="nucleotide sequence ID" value="NZ_JBHUCU010000007.1"/>
</dbReference>
<evidence type="ECO:0008006" key="3">
    <source>
        <dbReference type="Google" id="ProtNLM"/>
    </source>
</evidence>
<evidence type="ECO:0000313" key="1">
    <source>
        <dbReference type="EMBL" id="PZE18589.1"/>
    </source>
</evidence>
<dbReference type="OrthoDB" id="1098026at2"/>
<reference evidence="1 2" key="1">
    <citation type="submission" date="2018-06" db="EMBL/GenBank/DDBJ databases">
        <title>The draft genome sequence of Crocinitomix sp. SM1701.</title>
        <authorList>
            <person name="Zhang X."/>
        </authorList>
    </citation>
    <scope>NUCLEOTIDE SEQUENCE [LARGE SCALE GENOMIC DNA]</scope>
    <source>
        <strain evidence="1 2">SM1701</strain>
    </source>
</reference>
<dbReference type="EMBL" id="QKSB01000001">
    <property type="protein sequence ID" value="PZE18589.1"/>
    <property type="molecule type" value="Genomic_DNA"/>
</dbReference>
<name>A0A2W1N1T6_9FLAO</name>
<keyword evidence="2" id="KW-1185">Reference proteome</keyword>
<evidence type="ECO:0000313" key="2">
    <source>
        <dbReference type="Proteomes" id="UP000249248"/>
    </source>
</evidence>
<gene>
    <name evidence="1" type="ORF">DNU06_01800</name>
</gene>